<proteinExistence type="predicted"/>
<comment type="caution">
    <text evidence="1">The sequence shown here is derived from an EMBL/GenBank/DDBJ whole genome shotgun (WGS) entry which is preliminary data.</text>
</comment>
<organism evidence="1 2">
    <name type="scientific">Peronospora matthiolae</name>
    <dbReference type="NCBI Taxonomy" id="2874970"/>
    <lineage>
        <taxon>Eukaryota</taxon>
        <taxon>Sar</taxon>
        <taxon>Stramenopiles</taxon>
        <taxon>Oomycota</taxon>
        <taxon>Peronosporomycetes</taxon>
        <taxon>Peronosporales</taxon>
        <taxon>Peronosporaceae</taxon>
        <taxon>Peronospora</taxon>
    </lineage>
</organism>
<dbReference type="Proteomes" id="UP001162060">
    <property type="component" value="Unassembled WGS sequence"/>
</dbReference>
<protein>
    <submittedName>
        <fullName evidence="1">Uncharacterized protein</fullName>
    </submittedName>
</protein>
<dbReference type="AlphaFoldDB" id="A0AAV1T6C1"/>
<reference evidence="1" key="1">
    <citation type="submission" date="2024-01" db="EMBL/GenBank/DDBJ databases">
        <authorList>
            <person name="Webb A."/>
        </authorList>
    </citation>
    <scope>NUCLEOTIDE SEQUENCE</scope>
    <source>
        <strain evidence="1">Pm1</strain>
    </source>
</reference>
<accession>A0AAV1T6C1</accession>
<sequence>MTSTPVIVRSTNSTKIPRPLLTAFNLSASVRFSDGPYDSVHAKRLLGDLKSTLGEERASPPIPTSMGKKVANAVGRLVTSLHSYGQNTDGLPSGYKEKVRSFELHAIMAYLETRCLALESGQPHEKELRQRKMARLARGGIDLVESSKDGRDEFISTVREFISERQWTEITPELADDLIEKVQSIENTPGEIFKKLDIGGESTWVSRKRMGNPFASPKLGALMGYIGVYNEQHHTSWTLLDAFIAGYGGEANVAGMLSLARLSCIYGGEARQMDEELFDMWLERGWIIGHVLDIQKKQLHIIRRPWAYTVKDPLKQYILYFTRALSLPELYTANILELLNREKFNIKELLSVVEESDEQITDFLIGP</sequence>
<dbReference type="EMBL" id="CAKLBY020000024">
    <property type="protein sequence ID" value="CAK7901319.1"/>
    <property type="molecule type" value="Genomic_DNA"/>
</dbReference>
<evidence type="ECO:0000313" key="1">
    <source>
        <dbReference type="EMBL" id="CAK7901319.1"/>
    </source>
</evidence>
<evidence type="ECO:0000313" key="2">
    <source>
        <dbReference type="Proteomes" id="UP001162060"/>
    </source>
</evidence>
<gene>
    <name evidence="1" type="ORF">PM001_LOCUS2246</name>
</gene>
<name>A0AAV1T6C1_9STRA</name>